<accession>A0A240EKX0</accession>
<keyword evidence="3" id="KW-1185">Reference proteome</keyword>
<dbReference type="InterPro" id="IPR026269">
    <property type="entry name" value="DmsD-type"/>
</dbReference>
<name>A0A240EKX0_9VIBR</name>
<evidence type="ECO:0000313" key="2">
    <source>
        <dbReference type="EMBL" id="SNX49246.1"/>
    </source>
</evidence>
<dbReference type="AlphaFoldDB" id="A0A240EKX0"/>
<dbReference type="PIRSF" id="PIRSF004690">
    <property type="entry name" value="DmsD"/>
    <property type="match status" value="1"/>
</dbReference>
<dbReference type="SUPFAM" id="SSF89155">
    <property type="entry name" value="TorD-like"/>
    <property type="match status" value="1"/>
</dbReference>
<dbReference type="RefSeq" id="WP_244181222.1">
    <property type="nucleotide sequence ID" value="NZ_JBHSII010000001.1"/>
</dbReference>
<dbReference type="Pfam" id="PF02613">
    <property type="entry name" value="Nitrate_red_del"/>
    <property type="match status" value="1"/>
</dbReference>
<dbReference type="EMBL" id="OANU01000053">
    <property type="protein sequence ID" value="SNX49246.1"/>
    <property type="molecule type" value="Genomic_DNA"/>
</dbReference>
<gene>
    <name evidence="2" type="primary">dmsD</name>
    <name evidence="2" type="ORF">VTH8203_02889</name>
</gene>
<dbReference type="InterPro" id="IPR036411">
    <property type="entry name" value="TorD-like_sf"/>
</dbReference>
<evidence type="ECO:0000256" key="1">
    <source>
        <dbReference type="ARBA" id="ARBA00023186"/>
    </source>
</evidence>
<dbReference type="InterPro" id="IPR050289">
    <property type="entry name" value="TorD/DmsD_chaperones"/>
</dbReference>
<proteinExistence type="predicted"/>
<sequence length="202" mass="23090">MSENQSIDLLSLQTMAKVFGSLFYFPLTDSNNQILLAALAQDENLQDSDLQAWCQQVKGESNEALNQDFFLLFEGGEAMLAPPWGSVYMDREEVIFGESTVAYRQFLRSHDIALDTGMREPEDQIGLMLFAVSQLVEQEQDIESVKVLFAEHLLTWCYRYFELVEKHAATTSYKQLAKLVSQWCEAVQELLTITPLAVKLYR</sequence>
<evidence type="ECO:0000313" key="3">
    <source>
        <dbReference type="Proteomes" id="UP000219336"/>
    </source>
</evidence>
<dbReference type="Proteomes" id="UP000219336">
    <property type="component" value="Unassembled WGS sequence"/>
</dbReference>
<organism evidence="2 3">
    <name type="scientific">Vibrio thalassae</name>
    <dbReference type="NCBI Taxonomy" id="1243014"/>
    <lineage>
        <taxon>Bacteria</taxon>
        <taxon>Pseudomonadati</taxon>
        <taxon>Pseudomonadota</taxon>
        <taxon>Gammaproteobacteria</taxon>
        <taxon>Vibrionales</taxon>
        <taxon>Vibrionaceae</taxon>
        <taxon>Vibrio</taxon>
    </lineage>
</organism>
<dbReference type="Gene3D" id="1.10.3480.10">
    <property type="entry name" value="TorD-like"/>
    <property type="match status" value="1"/>
</dbReference>
<protein>
    <submittedName>
        <fullName evidence="2">Tat proofreading chaperone DmsD</fullName>
    </submittedName>
</protein>
<keyword evidence="1" id="KW-0143">Chaperone</keyword>
<reference evidence="3" key="1">
    <citation type="submission" date="2016-06" db="EMBL/GenBank/DDBJ databases">
        <authorList>
            <person name="Rodrigo-Torres L."/>
            <person name="Arahal R.D."/>
            <person name="Lucena T."/>
        </authorList>
    </citation>
    <scope>NUCLEOTIDE SEQUENCE [LARGE SCALE GENOMIC DNA]</scope>
    <source>
        <strain evidence="3">CECT8203</strain>
    </source>
</reference>
<dbReference type="PANTHER" id="PTHR34227:SF13">
    <property type="entry name" value="TAT PROOFREADING CHAPERONE DMSD-RELATED"/>
    <property type="match status" value="1"/>
</dbReference>
<dbReference type="PANTHER" id="PTHR34227">
    <property type="entry name" value="CHAPERONE PROTEIN YCDY"/>
    <property type="match status" value="1"/>
</dbReference>
<dbReference type="InterPro" id="IPR020945">
    <property type="entry name" value="DMSO/NO3_reduct_chaperone"/>
</dbReference>